<name>A0A0B1P812_UNCNE</name>
<comment type="similarity">
    <text evidence="1">Belongs to the Cdt1 family.</text>
</comment>
<evidence type="ECO:0000256" key="1">
    <source>
        <dbReference type="ARBA" id="ARBA00008356"/>
    </source>
</evidence>
<evidence type="ECO:0000256" key="2">
    <source>
        <dbReference type="ARBA" id="ARBA00023306"/>
    </source>
</evidence>
<protein>
    <submittedName>
        <fullName evidence="5">Putative dna mismatch repair protein msh-2</fullName>
    </submittedName>
</protein>
<sequence length="496" mass="55799">MSSVTNTKRKQRLSRNRLSTSTAHCKNSSNGFGGLHNYTTVTKPAVTTASNDNFHNLKRKSFLYDCIVPTNSNLSSNRKRKLVTLENDSSPTSYSKFNVNIKRRSNSNGDYTPRTPCRPISVVEGRRTSSSERARGLLDQFFISSTPIRSRPSIDALEASASKTVSQNTFFSPSAPPNDLTDLVNLNSSFLTVFSIHCAHNGTHCPADQKVIRQEVARAWRKRSVSLVDLQRLLGVINASIDKELRNKQKLSRLILSDYGNEKICIEISETKGNSGKVVRPVNVELLNNVFAQGLFAEWKKWNGVDMLEFIDSLPLEPITRCSSYVKISPLIAKGQRRLECLRHGLSTDRETPSNYMIDDNARKTTLLERLRAKQLHQLQIPLPPSETEIRRKRSLAKLDEVSAVLAMLSTSNSFGQKRVSFTLSTVLGRLKDSLNIGREEGDLCIKLIANEIAPEWIKIINLEKKEALVVDKDARPEEFEIKRRVKKAEKMLKSG</sequence>
<feature type="region of interest" description="Disordered" evidence="3">
    <location>
        <begin position="1"/>
        <end position="26"/>
    </location>
</feature>
<reference evidence="5 6" key="1">
    <citation type="journal article" date="2014" name="BMC Genomics">
        <title>Adaptive genomic structural variation in the grape powdery mildew pathogen, Erysiphe necator.</title>
        <authorList>
            <person name="Jones L."/>
            <person name="Riaz S."/>
            <person name="Morales-Cruz A."/>
            <person name="Amrine K.C."/>
            <person name="McGuire B."/>
            <person name="Gubler W.D."/>
            <person name="Walker M.A."/>
            <person name="Cantu D."/>
        </authorList>
    </citation>
    <scope>NUCLEOTIDE SEQUENCE [LARGE SCALE GENOMIC DNA]</scope>
    <source>
        <strain evidence="6">c</strain>
    </source>
</reference>
<organism evidence="5 6">
    <name type="scientific">Uncinula necator</name>
    <name type="common">Grape powdery mildew</name>
    <dbReference type="NCBI Taxonomy" id="52586"/>
    <lineage>
        <taxon>Eukaryota</taxon>
        <taxon>Fungi</taxon>
        <taxon>Dikarya</taxon>
        <taxon>Ascomycota</taxon>
        <taxon>Pezizomycotina</taxon>
        <taxon>Leotiomycetes</taxon>
        <taxon>Erysiphales</taxon>
        <taxon>Erysiphaceae</taxon>
        <taxon>Erysiphe</taxon>
    </lineage>
</organism>
<dbReference type="Pfam" id="PF16679">
    <property type="entry name" value="CDT1_C"/>
    <property type="match status" value="1"/>
</dbReference>
<dbReference type="Gene3D" id="1.10.10.1420">
    <property type="entry name" value="DNA replication factor Cdt1, C-terminal WH domain"/>
    <property type="match status" value="1"/>
</dbReference>
<gene>
    <name evidence="5" type="ORF">EV44_g5669</name>
</gene>
<feature type="domain" description="DNA replication factor Cdt1 C-terminal" evidence="4">
    <location>
        <begin position="367"/>
        <end position="463"/>
    </location>
</feature>
<dbReference type="STRING" id="52586.A0A0B1P812"/>
<proteinExistence type="inferred from homology"/>
<accession>A0A0B1P812</accession>
<dbReference type="Proteomes" id="UP000030854">
    <property type="component" value="Unassembled WGS sequence"/>
</dbReference>
<dbReference type="Pfam" id="PF26121">
    <property type="entry name" value="HTH_CDT1"/>
    <property type="match status" value="1"/>
</dbReference>
<evidence type="ECO:0000313" key="6">
    <source>
        <dbReference type="Proteomes" id="UP000030854"/>
    </source>
</evidence>
<dbReference type="AlphaFoldDB" id="A0A0B1P812"/>
<keyword evidence="6" id="KW-1185">Reference proteome</keyword>
<dbReference type="InterPro" id="IPR038090">
    <property type="entry name" value="Cdt1_C_WH_dom_sf"/>
</dbReference>
<evidence type="ECO:0000259" key="4">
    <source>
        <dbReference type="Pfam" id="PF16679"/>
    </source>
</evidence>
<keyword evidence="2" id="KW-0131">Cell cycle</keyword>
<feature type="compositionally biased region" description="Polar residues" evidence="3">
    <location>
        <begin position="16"/>
        <end position="26"/>
    </location>
</feature>
<evidence type="ECO:0000313" key="5">
    <source>
        <dbReference type="EMBL" id="KHJ34797.1"/>
    </source>
</evidence>
<comment type="caution">
    <text evidence="5">The sequence shown here is derived from an EMBL/GenBank/DDBJ whole genome shotgun (WGS) entry which is preliminary data.</text>
</comment>
<dbReference type="EMBL" id="JNVN01000678">
    <property type="protein sequence ID" value="KHJ34797.1"/>
    <property type="molecule type" value="Genomic_DNA"/>
</dbReference>
<dbReference type="HOGENOM" id="CLU_031309_0_0_1"/>
<evidence type="ECO:0000256" key="3">
    <source>
        <dbReference type="SAM" id="MobiDB-lite"/>
    </source>
</evidence>
<dbReference type="InterPro" id="IPR032054">
    <property type="entry name" value="Cdt1_C"/>
</dbReference>